<feature type="coiled-coil region" evidence="1">
    <location>
        <begin position="431"/>
        <end position="479"/>
    </location>
</feature>
<reference evidence="4 5" key="1">
    <citation type="submission" date="2016-04" db="EMBL/GenBank/DDBJ databases">
        <authorList>
            <person name="Chen L."/>
            <person name="Zhuang W."/>
            <person name="Wang G."/>
        </authorList>
    </citation>
    <scope>NUCLEOTIDE SEQUENCE [LARGE SCALE GENOMIC DNA]</scope>
    <source>
        <strain evidence="5">GR20</strain>
    </source>
</reference>
<evidence type="ECO:0000313" key="5">
    <source>
        <dbReference type="Proteomes" id="UP000192277"/>
    </source>
</evidence>
<gene>
    <name evidence="4" type="ORF">A4D02_24795</name>
</gene>
<feature type="chain" id="PRO_5045933046" description="Peptidase S74 domain-containing protein" evidence="2">
    <location>
        <begin position="32"/>
        <end position="479"/>
    </location>
</feature>
<protein>
    <recommendedName>
        <fullName evidence="3">Peptidase S74 domain-containing protein</fullName>
    </recommendedName>
</protein>
<evidence type="ECO:0000256" key="1">
    <source>
        <dbReference type="SAM" id="Coils"/>
    </source>
</evidence>
<evidence type="ECO:0000259" key="3">
    <source>
        <dbReference type="PROSITE" id="PS51688"/>
    </source>
</evidence>
<organism evidence="4 5">
    <name type="scientific">Niastella koreensis</name>
    <dbReference type="NCBI Taxonomy" id="354356"/>
    <lineage>
        <taxon>Bacteria</taxon>
        <taxon>Pseudomonadati</taxon>
        <taxon>Bacteroidota</taxon>
        <taxon>Chitinophagia</taxon>
        <taxon>Chitinophagales</taxon>
        <taxon>Chitinophagaceae</taxon>
        <taxon>Niastella</taxon>
    </lineage>
</organism>
<name>A0ABX3P1I1_9BACT</name>
<sequence>MKTTILYMYLKTIKALLFFALCLLFMYTATAQGVAVNTDGSVPDATALLDVKSSTKGLLIPRMTSIQRTGIATPATGLIVFDTDTNNFWYFNGTAWMKLETAGNNWSVTGNSATNTATNFIGTTDDVPLLLKVNNRVAGYIISTTATATNNITSWGYLALDQNTTGKKNVAVGNQSLTANTTGLNNTALGYQSLMASTTTNSSTALGCQALAKNNGDGNTAVGAQALFANTLGFNNVAIGFGAMPSSTGSTSCTALGSNTLSALTIGSYNTAVGSGANVSAGTISNATAIGYGAIVNASDKVRIGNSGVSVIEGQVPFTTPSDGRFKYNIKEDVKGLDFILQLRPVTYQFDVQRFDAAFNGNNTTYPVSNILQASYNEAAAIRRTGFIAQEVEQAAIKTGFDFSGINKPKTAADHYGLSYESFVVPLVKAVQEQNKQLEELKKANSLMEASAKEMAKIISLQQQALEELKKRVEKLEKF</sequence>
<dbReference type="RefSeq" id="WP_014220465.1">
    <property type="nucleotide sequence ID" value="NZ_LWBO01000004.1"/>
</dbReference>
<feature type="signal peptide" evidence="2">
    <location>
        <begin position="1"/>
        <end position="31"/>
    </location>
</feature>
<dbReference type="PROSITE" id="PS51688">
    <property type="entry name" value="ICA"/>
    <property type="match status" value="1"/>
</dbReference>
<dbReference type="Pfam" id="PF13884">
    <property type="entry name" value="Peptidase_S74"/>
    <property type="match status" value="1"/>
</dbReference>
<comment type="caution">
    <text evidence="4">The sequence shown here is derived from an EMBL/GenBank/DDBJ whole genome shotgun (WGS) entry which is preliminary data.</text>
</comment>
<evidence type="ECO:0000313" key="4">
    <source>
        <dbReference type="EMBL" id="OQP52409.1"/>
    </source>
</evidence>
<dbReference type="InterPro" id="IPR011049">
    <property type="entry name" value="Serralysin-like_metalloprot_C"/>
</dbReference>
<accession>A0ABX3P1I1</accession>
<dbReference type="InterPro" id="IPR030392">
    <property type="entry name" value="S74_ICA"/>
</dbReference>
<feature type="domain" description="Peptidase S74" evidence="3">
    <location>
        <begin position="322"/>
        <end position="445"/>
    </location>
</feature>
<dbReference type="EMBL" id="LWBO01000004">
    <property type="protein sequence ID" value="OQP52409.1"/>
    <property type="molecule type" value="Genomic_DNA"/>
</dbReference>
<keyword evidence="5" id="KW-1185">Reference proteome</keyword>
<keyword evidence="1" id="KW-0175">Coiled coil</keyword>
<dbReference type="Proteomes" id="UP000192277">
    <property type="component" value="Unassembled WGS sequence"/>
</dbReference>
<evidence type="ECO:0000256" key="2">
    <source>
        <dbReference type="SAM" id="SignalP"/>
    </source>
</evidence>
<dbReference type="Gene3D" id="2.150.10.10">
    <property type="entry name" value="Serralysin-like metalloprotease, C-terminal"/>
    <property type="match status" value="1"/>
</dbReference>
<keyword evidence="2" id="KW-0732">Signal</keyword>
<proteinExistence type="predicted"/>